<dbReference type="GO" id="GO:0046872">
    <property type="term" value="F:metal ion binding"/>
    <property type="evidence" value="ECO:0007669"/>
    <property type="project" value="UniProtKB-KW"/>
</dbReference>
<dbReference type="Proteomes" id="UP000813427">
    <property type="component" value="Unassembled WGS sequence"/>
</dbReference>
<keyword evidence="3" id="KW-0378">Hydrolase</keyword>
<evidence type="ECO:0000256" key="4">
    <source>
        <dbReference type="ARBA" id="ARBA00023211"/>
    </source>
</evidence>
<dbReference type="Gene3D" id="3.90.1640.10">
    <property type="entry name" value="inorganic pyrophosphatase (n-terminal core)"/>
    <property type="match status" value="1"/>
</dbReference>
<accession>A0A8K0WJ75</accession>
<name>A0A8K0WJ75_9HYPO</name>
<evidence type="ECO:0000256" key="2">
    <source>
        <dbReference type="ARBA" id="ARBA00022723"/>
    </source>
</evidence>
<evidence type="ECO:0000256" key="3">
    <source>
        <dbReference type="ARBA" id="ARBA00022801"/>
    </source>
</evidence>
<dbReference type="EMBL" id="JAGPXF010000001">
    <property type="protein sequence ID" value="KAH7263070.1"/>
    <property type="molecule type" value="Genomic_DNA"/>
</dbReference>
<feature type="domain" description="DHHA2" evidence="5">
    <location>
        <begin position="235"/>
        <end position="385"/>
    </location>
</feature>
<evidence type="ECO:0000313" key="6">
    <source>
        <dbReference type="EMBL" id="KAH7263070.1"/>
    </source>
</evidence>
<organism evidence="6 7">
    <name type="scientific">Fusarium tricinctum</name>
    <dbReference type="NCBI Taxonomy" id="61284"/>
    <lineage>
        <taxon>Eukaryota</taxon>
        <taxon>Fungi</taxon>
        <taxon>Dikarya</taxon>
        <taxon>Ascomycota</taxon>
        <taxon>Pezizomycotina</taxon>
        <taxon>Sordariomycetes</taxon>
        <taxon>Hypocreomycetidae</taxon>
        <taxon>Hypocreales</taxon>
        <taxon>Nectriaceae</taxon>
        <taxon>Fusarium</taxon>
        <taxon>Fusarium tricinctum species complex</taxon>
    </lineage>
</organism>
<keyword evidence="2" id="KW-0479">Metal-binding</keyword>
<dbReference type="InterPro" id="IPR001667">
    <property type="entry name" value="DDH_dom"/>
</dbReference>
<reference evidence="6" key="1">
    <citation type="journal article" date="2021" name="Nat. Commun.">
        <title>Genetic determinants of endophytism in the Arabidopsis root mycobiome.</title>
        <authorList>
            <person name="Mesny F."/>
            <person name="Miyauchi S."/>
            <person name="Thiergart T."/>
            <person name="Pickel B."/>
            <person name="Atanasova L."/>
            <person name="Karlsson M."/>
            <person name="Huettel B."/>
            <person name="Barry K.W."/>
            <person name="Haridas S."/>
            <person name="Chen C."/>
            <person name="Bauer D."/>
            <person name="Andreopoulos W."/>
            <person name="Pangilinan J."/>
            <person name="LaButti K."/>
            <person name="Riley R."/>
            <person name="Lipzen A."/>
            <person name="Clum A."/>
            <person name="Drula E."/>
            <person name="Henrissat B."/>
            <person name="Kohler A."/>
            <person name="Grigoriev I.V."/>
            <person name="Martin F.M."/>
            <person name="Hacquard S."/>
        </authorList>
    </citation>
    <scope>NUCLEOTIDE SEQUENCE</scope>
    <source>
        <strain evidence="6">MPI-SDFR-AT-0068</strain>
    </source>
</reference>
<dbReference type="SUPFAM" id="SSF64182">
    <property type="entry name" value="DHH phosphoesterases"/>
    <property type="match status" value="1"/>
</dbReference>
<dbReference type="Pfam" id="PF02833">
    <property type="entry name" value="DHHA2"/>
    <property type="match status" value="1"/>
</dbReference>
<dbReference type="Gene3D" id="3.10.310.20">
    <property type="entry name" value="DHHA2 domain"/>
    <property type="match status" value="1"/>
</dbReference>
<dbReference type="GO" id="GO:0005737">
    <property type="term" value="C:cytoplasm"/>
    <property type="evidence" value="ECO:0007669"/>
    <property type="project" value="InterPro"/>
</dbReference>
<keyword evidence="7" id="KW-1185">Reference proteome</keyword>
<dbReference type="OrthoDB" id="374045at2759"/>
<keyword evidence="4" id="KW-0464">Manganese</keyword>
<proteinExistence type="predicted"/>
<gene>
    <name evidence="6" type="ORF">BKA59DRAFT_388243</name>
</gene>
<dbReference type="SMART" id="SM01131">
    <property type="entry name" value="DHHA2"/>
    <property type="match status" value="1"/>
</dbReference>
<evidence type="ECO:0000259" key="5">
    <source>
        <dbReference type="SMART" id="SM01131"/>
    </source>
</evidence>
<evidence type="ECO:0000313" key="7">
    <source>
        <dbReference type="Proteomes" id="UP000813427"/>
    </source>
</evidence>
<dbReference type="Pfam" id="PF01368">
    <property type="entry name" value="DHH"/>
    <property type="match status" value="1"/>
</dbReference>
<dbReference type="GO" id="GO:0004309">
    <property type="term" value="F:exopolyphosphatase activity"/>
    <property type="evidence" value="ECO:0007669"/>
    <property type="project" value="TreeGrafter"/>
</dbReference>
<dbReference type="PANTHER" id="PTHR12112">
    <property type="entry name" value="BNIP - RELATED"/>
    <property type="match status" value="1"/>
</dbReference>
<sequence>MTSRLSLGSFLAKAKAALTAPAAQRKGPLTFVVGNESADLDSLCSALVYAYMRTHTPPHTLHIPLSNLTRDDLALRTEMSAVLKHAGLTLKDLLTLSELPDLKPEETNWLLVDHNSLTGPLKKFADRVTGCVDHHADENVISKDADPRVVEPCGSCMSLVVEETRKTWEELSNQEVEGSDAATENEKLVKLAFGPIISDTINLTAKSKVREQDLNAVTFLEEQSKDMSFDRTAYFDEISAVKEDISGLSFRDIFRKDYKEWDGSGLKLGISCVVQDFDYLVAKAGATEPLITAFEDWAKERELDVASIMTTSHPSGEFQRHLLVWGITEEGREAVDRFVKAGDQLHLETWKEGQLDDRENKRFAWRQKELAASRKQVAPLLREALNKN</sequence>
<dbReference type="InterPro" id="IPR004097">
    <property type="entry name" value="DHHA2"/>
</dbReference>
<comment type="cofactor">
    <cofactor evidence="1">
        <name>Mn(2+)</name>
        <dbReference type="ChEBI" id="CHEBI:29035"/>
    </cofactor>
</comment>
<protein>
    <recommendedName>
        <fullName evidence="5">DHHA2 domain-containing protein</fullName>
    </recommendedName>
</protein>
<dbReference type="PANTHER" id="PTHR12112:SF39">
    <property type="entry name" value="EG:152A3.5 PROTEIN (FBGN0003116_PN PROTEIN)"/>
    <property type="match status" value="1"/>
</dbReference>
<comment type="caution">
    <text evidence="6">The sequence shown here is derived from an EMBL/GenBank/DDBJ whole genome shotgun (WGS) entry which is preliminary data.</text>
</comment>
<dbReference type="InterPro" id="IPR038222">
    <property type="entry name" value="DHHA2_dom_sf"/>
</dbReference>
<dbReference type="InterPro" id="IPR038763">
    <property type="entry name" value="DHH_sf"/>
</dbReference>
<dbReference type="AlphaFoldDB" id="A0A8K0WJ75"/>
<evidence type="ECO:0000256" key="1">
    <source>
        <dbReference type="ARBA" id="ARBA00001936"/>
    </source>
</evidence>